<evidence type="ECO:0000313" key="6">
    <source>
        <dbReference type="Proteomes" id="UP000468388"/>
    </source>
</evidence>
<keyword evidence="3" id="KW-0804">Transcription</keyword>
<evidence type="ECO:0000256" key="1">
    <source>
        <dbReference type="ARBA" id="ARBA00023015"/>
    </source>
</evidence>
<dbReference type="PROSITE" id="PS51118">
    <property type="entry name" value="HTH_HXLR"/>
    <property type="match status" value="1"/>
</dbReference>
<dbReference type="AlphaFoldDB" id="A0A6N8JAM6"/>
<evidence type="ECO:0000313" key="5">
    <source>
        <dbReference type="EMBL" id="MVT42297.1"/>
    </source>
</evidence>
<dbReference type="Pfam" id="PF01638">
    <property type="entry name" value="HxlR"/>
    <property type="match status" value="1"/>
</dbReference>
<protein>
    <submittedName>
        <fullName evidence="5">Transcriptional regulator</fullName>
    </submittedName>
</protein>
<feature type="domain" description="HTH hxlR-type" evidence="4">
    <location>
        <begin position="15"/>
        <end position="114"/>
    </location>
</feature>
<evidence type="ECO:0000256" key="3">
    <source>
        <dbReference type="ARBA" id="ARBA00023163"/>
    </source>
</evidence>
<gene>
    <name evidence="5" type="ORF">GO495_17025</name>
</gene>
<sequence length="129" mass="14582">MKENSSGKFSAAVNCPIRQVLDRFGDKWSILVVELLSGKGRLRFSEIGQHIGDISQKMLTVTLRSLESDGLISREIFPEIPPRVEYELTALGKSLVPHIESLTGWGVEHLDAILQNRKAYELRQKKTTY</sequence>
<dbReference type="RefSeq" id="WP_157300920.1">
    <property type="nucleotide sequence ID" value="NZ_BAAAZB010000005.1"/>
</dbReference>
<proteinExistence type="predicted"/>
<dbReference type="Proteomes" id="UP000468388">
    <property type="component" value="Unassembled WGS sequence"/>
</dbReference>
<keyword evidence="6" id="KW-1185">Reference proteome</keyword>
<dbReference type="InterPro" id="IPR036390">
    <property type="entry name" value="WH_DNA-bd_sf"/>
</dbReference>
<accession>A0A6N8JAM6</accession>
<dbReference type="InterPro" id="IPR002577">
    <property type="entry name" value="HTH_HxlR"/>
</dbReference>
<dbReference type="SUPFAM" id="SSF46785">
    <property type="entry name" value="Winged helix' DNA-binding domain"/>
    <property type="match status" value="1"/>
</dbReference>
<organism evidence="5 6">
    <name type="scientific">Chitinophaga oryziterrae</name>
    <dbReference type="NCBI Taxonomy" id="1031224"/>
    <lineage>
        <taxon>Bacteria</taxon>
        <taxon>Pseudomonadati</taxon>
        <taxon>Bacteroidota</taxon>
        <taxon>Chitinophagia</taxon>
        <taxon>Chitinophagales</taxon>
        <taxon>Chitinophagaceae</taxon>
        <taxon>Chitinophaga</taxon>
    </lineage>
</organism>
<keyword evidence="1" id="KW-0805">Transcription regulation</keyword>
<reference evidence="5 6" key="1">
    <citation type="submission" date="2019-12" db="EMBL/GenBank/DDBJ databases">
        <title>The draft genomic sequence of strain Chitinophaga oryziterrae JCM 16595.</title>
        <authorList>
            <person name="Zhang X."/>
        </authorList>
    </citation>
    <scope>NUCLEOTIDE SEQUENCE [LARGE SCALE GENOMIC DNA]</scope>
    <source>
        <strain evidence="5 6">JCM 16595</strain>
    </source>
</reference>
<dbReference type="InterPro" id="IPR036388">
    <property type="entry name" value="WH-like_DNA-bd_sf"/>
</dbReference>
<evidence type="ECO:0000259" key="4">
    <source>
        <dbReference type="PROSITE" id="PS51118"/>
    </source>
</evidence>
<dbReference type="EMBL" id="WRXO01000004">
    <property type="protein sequence ID" value="MVT42297.1"/>
    <property type="molecule type" value="Genomic_DNA"/>
</dbReference>
<dbReference type="GO" id="GO:0003677">
    <property type="term" value="F:DNA binding"/>
    <property type="evidence" value="ECO:0007669"/>
    <property type="project" value="UniProtKB-KW"/>
</dbReference>
<dbReference type="OrthoDB" id="7678715at2"/>
<dbReference type="Gene3D" id="1.10.10.10">
    <property type="entry name" value="Winged helix-like DNA-binding domain superfamily/Winged helix DNA-binding domain"/>
    <property type="match status" value="1"/>
</dbReference>
<name>A0A6N8JAM6_9BACT</name>
<dbReference type="PANTHER" id="PTHR33204">
    <property type="entry name" value="TRANSCRIPTIONAL REGULATOR, MARR FAMILY"/>
    <property type="match status" value="1"/>
</dbReference>
<evidence type="ECO:0000256" key="2">
    <source>
        <dbReference type="ARBA" id="ARBA00023125"/>
    </source>
</evidence>
<dbReference type="PANTHER" id="PTHR33204:SF39">
    <property type="entry name" value="TRANSCRIPTIONAL REGULATORY PROTEIN"/>
    <property type="match status" value="1"/>
</dbReference>
<keyword evidence="2" id="KW-0238">DNA-binding</keyword>
<comment type="caution">
    <text evidence="5">The sequence shown here is derived from an EMBL/GenBank/DDBJ whole genome shotgun (WGS) entry which is preliminary data.</text>
</comment>